<accession>A0ABZ2M2R6</accession>
<dbReference type="Gene3D" id="1.20.1250.20">
    <property type="entry name" value="MFS general substrate transporter like domains"/>
    <property type="match status" value="1"/>
</dbReference>
<feature type="transmembrane region" description="Helical" evidence="7">
    <location>
        <begin position="312"/>
        <end position="332"/>
    </location>
</feature>
<keyword evidence="6 7" id="KW-0472">Membrane</keyword>
<keyword evidence="4 7" id="KW-0812">Transmembrane</keyword>
<reference evidence="9 10" key="1">
    <citation type="submission" date="2021-12" db="EMBL/GenBank/DDBJ databases">
        <title>Discovery of the Pendulisporaceae a myxobacterial family with distinct sporulation behavior and unique specialized metabolism.</title>
        <authorList>
            <person name="Garcia R."/>
            <person name="Popoff A."/>
            <person name="Bader C.D."/>
            <person name="Loehr J."/>
            <person name="Walesch S."/>
            <person name="Walt C."/>
            <person name="Boldt J."/>
            <person name="Bunk B."/>
            <person name="Haeckl F.J.F.P.J."/>
            <person name="Gunesch A.P."/>
            <person name="Birkelbach J."/>
            <person name="Nuebel U."/>
            <person name="Pietschmann T."/>
            <person name="Bach T."/>
            <person name="Mueller R."/>
        </authorList>
    </citation>
    <scope>NUCLEOTIDE SEQUENCE [LARGE SCALE GENOMIC DNA]</scope>
    <source>
        <strain evidence="9 10">MSr11954</strain>
    </source>
</reference>
<feature type="transmembrane region" description="Helical" evidence="7">
    <location>
        <begin position="272"/>
        <end position="292"/>
    </location>
</feature>
<feature type="transmembrane region" description="Helical" evidence="7">
    <location>
        <begin position="170"/>
        <end position="192"/>
    </location>
</feature>
<feature type="transmembrane region" description="Helical" evidence="7">
    <location>
        <begin position="108"/>
        <end position="131"/>
    </location>
</feature>
<evidence type="ECO:0000313" key="9">
    <source>
        <dbReference type="EMBL" id="WXB16321.1"/>
    </source>
</evidence>
<dbReference type="Gene3D" id="1.20.1720.10">
    <property type="entry name" value="Multidrug resistance protein D"/>
    <property type="match status" value="1"/>
</dbReference>
<dbReference type="CDD" id="cd17321">
    <property type="entry name" value="MFS_MMR_MDR_like"/>
    <property type="match status" value="1"/>
</dbReference>
<dbReference type="InterPro" id="IPR004638">
    <property type="entry name" value="EmrB-like"/>
</dbReference>
<keyword evidence="2" id="KW-0813">Transport</keyword>
<feature type="transmembrane region" description="Helical" evidence="7">
    <location>
        <begin position="83"/>
        <end position="102"/>
    </location>
</feature>
<keyword evidence="5 7" id="KW-1133">Transmembrane helix</keyword>
<evidence type="ECO:0000256" key="5">
    <source>
        <dbReference type="ARBA" id="ARBA00022989"/>
    </source>
</evidence>
<feature type="transmembrane region" description="Helical" evidence="7">
    <location>
        <begin position="339"/>
        <end position="357"/>
    </location>
</feature>
<feature type="transmembrane region" description="Helical" evidence="7">
    <location>
        <begin position="448"/>
        <end position="468"/>
    </location>
</feature>
<organism evidence="9 10">
    <name type="scientific">Pendulispora albinea</name>
    <dbReference type="NCBI Taxonomy" id="2741071"/>
    <lineage>
        <taxon>Bacteria</taxon>
        <taxon>Pseudomonadati</taxon>
        <taxon>Myxococcota</taxon>
        <taxon>Myxococcia</taxon>
        <taxon>Myxococcales</taxon>
        <taxon>Sorangiineae</taxon>
        <taxon>Pendulisporaceae</taxon>
        <taxon>Pendulispora</taxon>
    </lineage>
</organism>
<evidence type="ECO:0000256" key="7">
    <source>
        <dbReference type="SAM" id="Phobius"/>
    </source>
</evidence>
<dbReference type="InterPro" id="IPR036259">
    <property type="entry name" value="MFS_trans_sf"/>
</dbReference>
<evidence type="ECO:0000259" key="8">
    <source>
        <dbReference type="PROSITE" id="PS50850"/>
    </source>
</evidence>
<feature type="transmembrane region" description="Helical" evidence="7">
    <location>
        <begin position="230"/>
        <end position="252"/>
    </location>
</feature>
<protein>
    <submittedName>
        <fullName evidence="9">MFS transporter</fullName>
    </submittedName>
</protein>
<evidence type="ECO:0000256" key="4">
    <source>
        <dbReference type="ARBA" id="ARBA00022692"/>
    </source>
</evidence>
<keyword evidence="3" id="KW-1003">Cell membrane</keyword>
<feature type="domain" description="Major facilitator superfamily (MFS) profile" evidence="8">
    <location>
        <begin position="17"/>
        <end position="471"/>
    </location>
</feature>
<dbReference type="EMBL" id="CP089984">
    <property type="protein sequence ID" value="WXB16321.1"/>
    <property type="molecule type" value="Genomic_DNA"/>
</dbReference>
<dbReference type="InterPro" id="IPR011701">
    <property type="entry name" value="MFS"/>
</dbReference>
<name>A0ABZ2M2R6_9BACT</name>
<proteinExistence type="predicted"/>
<dbReference type="PANTHER" id="PTHR42718">
    <property type="entry name" value="MAJOR FACILITATOR SUPERFAMILY MULTIDRUG TRANSPORTER MFSC"/>
    <property type="match status" value="1"/>
</dbReference>
<dbReference type="PRINTS" id="PR01036">
    <property type="entry name" value="TCRTETB"/>
</dbReference>
<sequence>MDIDTTAPRPSRRRWIALFAVLLGQFMLVLDATVVNVALPAMQADLHLPQAQLTWITNAYLIAFGGFLLLFGRLGDLLGRRRIFLLGLGVFTLASAACGLTHDATTLIAARFLQGIGAAASAAVVLAIVAIEFPEPAERTRAMSGYMFVSVSGSSVGLLLGGALTQMVDWHWIFLINIPIGLFGIPLGRAVLRESPAPGIRNGVDVTGAIMVTAAAMLAVYALVEGSNHAWTSGAVLVPAAIALITLALFFVLEARIANPILPLRILRVRSLMVTSVVRGFMIMGMYAVFFFGSLELAQTAGFGPLDVGLAFLPMTATVGILSLGLSARLVARFGAHRVLLGGMALIALALLSFAHLSPSAPYWPWRFGSYTLLGLGAGNSFLPLLTIAMSEVPSADAGLGSSIVNLSQQLSAAVDLALLATAASQRTDHLRADHVTSAEALVGGYHFAYTLAAIGVLAGLTVAALFLRPRPRPREQATPLSSSTV</sequence>
<evidence type="ECO:0000256" key="6">
    <source>
        <dbReference type="ARBA" id="ARBA00023136"/>
    </source>
</evidence>
<dbReference type="SUPFAM" id="SSF103473">
    <property type="entry name" value="MFS general substrate transporter"/>
    <property type="match status" value="1"/>
</dbReference>
<keyword evidence="10" id="KW-1185">Reference proteome</keyword>
<gene>
    <name evidence="9" type="ORF">LZC94_03375</name>
</gene>
<evidence type="ECO:0000256" key="2">
    <source>
        <dbReference type="ARBA" id="ARBA00022448"/>
    </source>
</evidence>
<evidence type="ECO:0000313" key="10">
    <source>
        <dbReference type="Proteomes" id="UP001370348"/>
    </source>
</evidence>
<dbReference type="InterPro" id="IPR020846">
    <property type="entry name" value="MFS_dom"/>
</dbReference>
<feature type="transmembrane region" description="Helical" evidence="7">
    <location>
        <begin position="143"/>
        <end position="164"/>
    </location>
</feature>
<dbReference type="NCBIfam" id="TIGR00711">
    <property type="entry name" value="efflux_EmrB"/>
    <property type="match status" value="1"/>
</dbReference>
<dbReference type="PROSITE" id="PS50850">
    <property type="entry name" value="MFS"/>
    <property type="match status" value="1"/>
</dbReference>
<feature type="transmembrane region" description="Helical" evidence="7">
    <location>
        <begin position="204"/>
        <end position="224"/>
    </location>
</feature>
<comment type="subcellular location">
    <subcellularLocation>
        <location evidence="1">Cell membrane</location>
        <topology evidence="1">Multi-pass membrane protein</topology>
    </subcellularLocation>
</comment>
<evidence type="ECO:0000256" key="3">
    <source>
        <dbReference type="ARBA" id="ARBA00022475"/>
    </source>
</evidence>
<dbReference type="Proteomes" id="UP001370348">
    <property type="component" value="Chromosome"/>
</dbReference>
<dbReference type="RefSeq" id="WP_394825946.1">
    <property type="nucleotide sequence ID" value="NZ_CP089984.1"/>
</dbReference>
<feature type="transmembrane region" description="Helical" evidence="7">
    <location>
        <begin position="51"/>
        <end position="71"/>
    </location>
</feature>
<dbReference type="PANTHER" id="PTHR42718:SF46">
    <property type="entry name" value="BLR6921 PROTEIN"/>
    <property type="match status" value="1"/>
</dbReference>
<evidence type="ECO:0000256" key="1">
    <source>
        <dbReference type="ARBA" id="ARBA00004651"/>
    </source>
</evidence>
<feature type="transmembrane region" description="Helical" evidence="7">
    <location>
        <begin position="15"/>
        <end position="39"/>
    </location>
</feature>
<dbReference type="Pfam" id="PF07690">
    <property type="entry name" value="MFS_1"/>
    <property type="match status" value="1"/>
</dbReference>